<feature type="repeat" description="WD" evidence="4">
    <location>
        <begin position="214"/>
        <end position="255"/>
    </location>
</feature>
<dbReference type="PROSITE" id="PS00678">
    <property type="entry name" value="WD_REPEATS_1"/>
    <property type="match status" value="2"/>
</dbReference>
<dbReference type="EMBL" id="JANBUW010000244">
    <property type="protein sequence ID" value="KAJ2847901.1"/>
    <property type="molecule type" value="Genomic_DNA"/>
</dbReference>
<dbReference type="InterPro" id="IPR001680">
    <property type="entry name" value="WD40_rpt"/>
</dbReference>
<dbReference type="CDD" id="cd00200">
    <property type="entry name" value="WD40"/>
    <property type="match status" value="1"/>
</dbReference>
<feature type="repeat" description="WD" evidence="4">
    <location>
        <begin position="381"/>
        <end position="421"/>
    </location>
</feature>
<dbReference type="GO" id="GO:0071013">
    <property type="term" value="C:catalytic step 2 spliceosome"/>
    <property type="evidence" value="ECO:0007669"/>
    <property type="project" value="TreeGrafter"/>
</dbReference>
<feature type="repeat" description="WD" evidence="4">
    <location>
        <begin position="172"/>
        <end position="213"/>
    </location>
</feature>
<accession>A0A9W8LYE0</accession>
<keyword evidence="1 4" id="KW-0853">WD repeat</keyword>
<protein>
    <submittedName>
        <fullName evidence="5">Pre-mRNA-splicing factor prp46</fullName>
    </submittedName>
</protein>
<dbReference type="SUPFAM" id="SSF50978">
    <property type="entry name" value="WD40 repeat-like"/>
    <property type="match status" value="1"/>
</dbReference>
<feature type="repeat" description="WD" evidence="4">
    <location>
        <begin position="256"/>
        <end position="297"/>
    </location>
</feature>
<comment type="caution">
    <text evidence="5">The sequence shown here is derived from an EMBL/GenBank/DDBJ whole genome shotgun (WGS) entry which is preliminary data.</text>
</comment>
<evidence type="ECO:0000313" key="5">
    <source>
        <dbReference type="EMBL" id="KAJ2847901.1"/>
    </source>
</evidence>
<dbReference type="InterPro" id="IPR020472">
    <property type="entry name" value="WD40_PAC1"/>
</dbReference>
<evidence type="ECO:0000256" key="1">
    <source>
        <dbReference type="ARBA" id="ARBA00022574"/>
    </source>
</evidence>
<keyword evidence="6" id="KW-1185">Reference proteome</keyword>
<evidence type="ECO:0000256" key="3">
    <source>
        <dbReference type="ARBA" id="ARBA00025726"/>
    </source>
</evidence>
<comment type="similarity">
    <text evidence="3">Belongs to the WD repeat PRL1/PRL2 family.</text>
</comment>
<dbReference type="PANTHER" id="PTHR19923">
    <property type="entry name" value="WD40 REPEAT PROTEINPRL1/PRL2-RELATED"/>
    <property type="match status" value="1"/>
</dbReference>
<proteinExistence type="inferred from homology"/>
<dbReference type="PROSITE" id="PS50294">
    <property type="entry name" value="WD_REPEATS_REGION"/>
    <property type="match status" value="5"/>
</dbReference>
<dbReference type="GO" id="GO:0071011">
    <property type="term" value="C:precatalytic spliceosome"/>
    <property type="evidence" value="ECO:0007669"/>
    <property type="project" value="TreeGrafter"/>
</dbReference>
<dbReference type="Pfam" id="PF00400">
    <property type="entry name" value="WD40"/>
    <property type="match status" value="7"/>
</dbReference>
<evidence type="ECO:0000313" key="6">
    <source>
        <dbReference type="Proteomes" id="UP001139887"/>
    </source>
</evidence>
<dbReference type="Gene3D" id="2.130.10.10">
    <property type="entry name" value="YVTN repeat-like/Quinoprotein amine dehydrogenase"/>
    <property type="match status" value="1"/>
</dbReference>
<dbReference type="GO" id="GO:0000974">
    <property type="term" value="C:Prp19 complex"/>
    <property type="evidence" value="ECO:0007669"/>
    <property type="project" value="TreeGrafter"/>
</dbReference>
<dbReference type="Proteomes" id="UP001139887">
    <property type="component" value="Unassembled WGS sequence"/>
</dbReference>
<dbReference type="InterPro" id="IPR015943">
    <property type="entry name" value="WD40/YVTN_repeat-like_dom_sf"/>
</dbReference>
<dbReference type="PRINTS" id="PR00320">
    <property type="entry name" value="GPROTEINBRPT"/>
</dbReference>
<evidence type="ECO:0000256" key="2">
    <source>
        <dbReference type="ARBA" id="ARBA00022737"/>
    </source>
</evidence>
<feature type="repeat" description="WD" evidence="4">
    <location>
        <begin position="298"/>
        <end position="339"/>
    </location>
</feature>
<keyword evidence="2" id="KW-0677">Repeat</keyword>
<dbReference type="SMART" id="SM00320">
    <property type="entry name" value="WD40"/>
    <property type="match status" value="7"/>
</dbReference>
<dbReference type="PROSITE" id="PS50082">
    <property type="entry name" value="WD_REPEATS_2"/>
    <property type="match status" value="5"/>
</dbReference>
<evidence type="ECO:0000256" key="4">
    <source>
        <dbReference type="PROSITE-ProRule" id="PRU00221"/>
    </source>
</evidence>
<dbReference type="PANTHER" id="PTHR19923:SF0">
    <property type="entry name" value="PLEIOTROPIC REGULATOR 1"/>
    <property type="match status" value="1"/>
</dbReference>
<organism evidence="5 6">
    <name type="scientific">Coemansia brasiliensis</name>
    <dbReference type="NCBI Taxonomy" id="2650707"/>
    <lineage>
        <taxon>Eukaryota</taxon>
        <taxon>Fungi</taxon>
        <taxon>Fungi incertae sedis</taxon>
        <taxon>Zoopagomycota</taxon>
        <taxon>Kickxellomycotina</taxon>
        <taxon>Kickxellomycetes</taxon>
        <taxon>Kickxellales</taxon>
        <taxon>Kickxellaceae</taxon>
        <taxon>Coemansia</taxon>
    </lineage>
</organism>
<gene>
    <name evidence="5" type="primary">PRP46</name>
    <name evidence="5" type="ORF">IWW36_003611</name>
</gene>
<reference evidence="5" key="1">
    <citation type="submission" date="2022-07" db="EMBL/GenBank/DDBJ databases">
        <title>Phylogenomic reconstructions and comparative analyses of Kickxellomycotina fungi.</title>
        <authorList>
            <person name="Reynolds N.K."/>
            <person name="Stajich J.E."/>
            <person name="Barry K."/>
            <person name="Grigoriev I.V."/>
            <person name="Crous P."/>
            <person name="Smith M.E."/>
        </authorList>
    </citation>
    <scope>NUCLEOTIDE SEQUENCE</scope>
    <source>
        <strain evidence="5">NRRL 1566</strain>
    </source>
</reference>
<dbReference type="InterPro" id="IPR045241">
    <property type="entry name" value="Prp46/PLRG1-like"/>
</dbReference>
<dbReference type="OrthoDB" id="10256122at2759"/>
<dbReference type="GO" id="GO:0000398">
    <property type="term" value="P:mRNA splicing, via spliceosome"/>
    <property type="evidence" value="ECO:0007669"/>
    <property type="project" value="InterPro"/>
</dbReference>
<dbReference type="AlphaFoldDB" id="A0A9W8LYE0"/>
<name>A0A9W8LYE0_9FUNG</name>
<dbReference type="InterPro" id="IPR036322">
    <property type="entry name" value="WD40_repeat_dom_sf"/>
</dbReference>
<dbReference type="InterPro" id="IPR019775">
    <property type="entry name" value="WD40_repeat_CS"/>
</dbReference>
<dbReference type="FunFam" id="2.130.10.10:FF:000012">
    <property type="entry name" value="Putative pleiotropic regulator 1"/>
    <property type="match status" value="1"/>
</dbReference>
<sequence>MALTHRESDVDLKPLVQATVDSTRALFNGSSVVQNDAMTESQKVKIATKYRAEYLSSYNLPQNLEQPTNTSKTQLITAPQIRKQITAGGASTSATSTNVEEQVQQVLDSMRGKEQKARIKKHKTPTRELVQIAAQRSGAGDHVPMGQQIVRKRNYEPVKPTWHAPWKLMRVISGHIGWVRALAVEPGNQWFASGSVDRTIKIWDLASGTLKLTLTGHISPVRGLAVSGRHPYLFSCGEDKQVKCWDLETNKVVRQYHGHLSGVYTLALHPTLDVLVTGGRDSVARVWDMRTKQQIHVLAGHRGTVATVACQDADPQVITGSMDSTVRLWDLAAGKSISTLTHHKKAVRAVALHPSEFGFASASSDSIRQWRCPRGDFVQSFDGHSSIVNTLSVNSDGVMFSGGDDGSMRFWDWRSAYCFQQAETVVQPGSLDSEAGIFCSTFDRTGFRLITGEADKTIKIWKEDDDATEETHPVDFRPSLSRRLRY</sequence>